<accession>A0A0G1T3W2</accession>
<proteinExistence type="inferred from homology"/>
<comment type="caution">
    <text evidence="10">The sequence shown here is derived from an EMBL/GenBank/DDBJ whole genome shotgun (WGS) entry which is preliminary data.</text>
</comment>
<comment type="catalytic activity">
    <reaction evidence="7">
        <text>tRNA(Ser) + L-serine + ATP = L-seryl-tRNA(Ser) + AMP + diphosphate + H(+)</text>
        <dbReference type="Rhea" id="RHEA:12292"/>
        <dbReference type="Rhea" id="RHEA-COMP:9669"/>
        <dbReference type="Rhea" id="RHEA-COMP:9703"/>
        <dbReference type="ChEBI" id="CHEBI:15378"/>
        <dbReference type="ChEBI" id="CHEBI:30616"/>
        <dbReference type="ChEBI" id="CHEBI:33019"/>
        <dbReference type="ChEBI" id="CHEBI:33384"/>
        <dbReference type="ChEBI" id="CHEBI:78442"/>
        <dbReference type="ChEBI" id="CHEBI:78533"/>
        <dbReference type="ChEBI" id="CHEBI:456215"/>
        <dbReference type="EC" id="6.1.1.11"/>
    </reaction>
</comment>
<dbReference type="Gene3D" id="1.10.287.40">
    <property type="entry name" value="Serine-tRNA synthetase, tRNA binding domain"/>
    <property type="match status" value="1"/>
</dbReference>
<dbReference type="InterPro" id="IPR010978">
    <property type="entry name" value="tRNA-bd_arm"/>
</dbReference>
<comment type="similarity">
    <text evidence="2">Belongs to the class-II aminoacyl-tRNA synthetase family. Type-1 seryl-tRNA synthetase subfamily.</text>
</comment>
<organism evidence="10 11">
    <name type="scientific">candidate division WWE3 bacterium GW2011_GWA2_46_9</name>
    <dbReference type="NCBI Taxonomy" id="1619111"/>
    <lineage>
        <taxon>Bacteria</taxon>
        <taxon>Katanobacteria</taxon>
    </lineage>
</organism>
<evidence type="ECO:0000256" key="3">
    <source>
        <dbReference type="ARBA" id="ARBA00022490"/>
    </source>
</evidence>
<evidence type="ECO:0000256" key="1">
    <source>
        <dbReference type="ARBA" id="ARBA00005045"/>
    </source>
</evidence>
<sequence length="219" mass="24641">MLDIKFIRENPKEVKAAITNKQLVGTVDIDALLNLDTKYRNLLAKVETHRALKNQLSDNISKVAKEERGKLIEEATVVKAALQKMEATLTELKSQIEALLLWIPNIPASDVPCGSDETGNVVIRTEGVVPKFDFAPKDHLELGTRLGIIDVGRGVKVGGFRSYFLVNDGVELEQALLRFAADYIKKQGFEFYTVPWMVNREYLVGTGYFPWGEEDHYKT</sequence>
<dbReference type="InterPro" id="IPR042103">
    <property type="entry name" value="SerRS_1_N_sf"/>
</dbReference>
<dbReference type="GO" id="GO:0000166">
    <property type="term" value="F:nucleotide binding"/>
    <property type="evidence" value="ECO:0007669"/>
    <property type="project" value="InterPro"/>
</dbReference>
<dbReference type="Pfam" id="PF02403">
    <property type="entry name" value="Seryl_tRNA_N"/>
    <property type="match status" value="1"/>
</dbReference>
<comment type="pathway">
    <text evidence="1">Aminoacyl-tRNA biosynthesis; selenocysteinyl-tRNA(Sec) biosynthesis; L-seryl-tRNA(Sec) from L-serine and tRNA(Sec): step 1/1.</text>
</comment>
<dbReference type="PANTHER" id="PTHR43697">
    <property type="entry name" value="SERYL-TRNA SYNTHETASE"/>
    <property type="match status" value="1"/>
</dbReference>
<name>A0A0G1T3W2_UNCKA</name>
<evidence type="ECO:0000259" key="9">
    <source>
        <dbReference type="Pfam" id="PF02403"/>
    </source>
</evidence>
<dbReference type="Gene3D" id="3.30.930.10">
    <property type="entry name" value="Bira Bifunctional Protein, Domain 2"/>
    <property type="match status" value="1"/>
</dbReference>
<dbReference type="InterPro" id="IPR045864">
    <property type="entry name" value="aa-tRNA-synth_II/BPL/LPL"/>
</dbReference>
<dbReference type="EMBL" id="LCNE01000009">
    <property type="protein sequence ID" value="KKU48883.1"/>
    <property type="molecule type" value="Genomic_DNA"/>
</dbReference>
<keyword evidence="8" id="KW-0175">Coiled coil</keyword>
<keyword evidence="3" id="KW-0963">Cytoplasm</keyword>
<feature type="domain" description="Serine-tRNA synthetase type1 N-terminal" evidence="9">
    <location>
        <begin position="1"/>
        <end position="107"/>
    </location>
</feature>
<gene>
    <name evidence="10" type="ORF">UX69_C0009G0013</name>
</gene>
<keyword evidence="10" id="KW-0436">Ligase</keyword>
<evidence type="ECO:0000256" key="4">
    <source>
        <dbReference type="ARBA" id="ARBA00022917"/>
    </source>
</evidence>
<evidence type="ECO:0000256" key="6">
    <source>
        <dbReference type="ARBA" id="ARBA00047929"/>
    </source>
</evidence>
<comment type="catalytic activity">
    <reaction evidence="6">
        <text>tRNA(Sec) + L-serine + ATP = L-seryl-tRNA(Sec) + AMP + diphosphate + H(+)</text>
        <dbReference type="Rhea" id="RHEA:42580"/>
        <dbReference type="Rhea" id="RHEA-COMP:9742"/>
        <dbReference type="Rhea" id="RHEA-COMP:10128"/>
        <dbReference type="ChEBI" id="CHEBI:15378"/>
        <dbReference type="ChEBI" id="CHEBI:30616"/>
        <dbReference type="ChEBI" id="CHEBI:33019"/>
        <dbReference type="ChEBI" id="CHEBI:33384"/>
        <dbReference type="ChEBI" id="CHEBI:78442"/>
        <dbReference type="ChEBI" id="CHEBI:78533"/>
        <dbReference type="ChEBI" id="CHEBI:456215"/>
        <dbReference type="EC" id="6.1.1.11"/>
    </reaction>
</comment>
<evidence type="ECO:0000256" key="5">
    <source>
        <dbReference type="ARBA" id="ARBA00033352"/>
    </source>
</evidence>
<feature type="non-terminal residue" evidence="10">
    <location>
        <position position="219"/>
    </location>
</feature>
<dbReference type="SUPFAM" id="SSF55681">
    <property type="entry name" value="Class II aaRS and biotin synthetases"/>
    <property type="match status" value="1"/>
</dbReference>
<protein>
    <recommendedName>
        <fullName evidence="5">Seryl-tRNA(Ser/Sec) synthetase</fullName>
    </recommendedName>
</protein>
<dbReference type="GO" id="GO:0006412">
    <property type="term" value="P:translation"/>
    <property type="evidence" value="ECO:0007669"/>
    <property type="project" value="UniProtKB-KW"/>
</dbReference>
<dbReference type="SUPFAM" id="SSF46589">
    <property type="entry name" value="tRNA-binding arm"/>
    <property type="match status" value="1"/>
</dbReference>
<dbReference type="GO" id="GO:0004828">
    <property type="term" value="F:serine-tRNA ligase activity"/>
    <property type="evidence" value="ECO:0007669"/>
    <property type="project" value="UniProtKB-EC"/>
</dbReference>
<feature type="coiled-coil region" evidence="8">
    <location>
        <begin position="39"/>
        <end position="95"/>
    </location>
</feature>
<reference evidence="10 11" key="1">
    <citation type="journal article" date="2015" name="Nature">
        <title>rRNA introns, odd ribosomes, and small enigmatic genomes across a large radiation of phyla.</title>
        <authorList>
            <person name="Brown C.T."/>
            <person name="Hug L.A."/>
            <person name="Thomas B.C."/>
            <person name="Sharon I."/>
            <person name="Castelle C.J."/>
            <person name="Singh A."/>
            <person name="Wilkins M.J."/>
            <person name="Williams K.H."/>
            <person name="Banfield J.F."/>
        </authorList>
    </citation>
    <scope>NUCLEOTIDE SEQUENCE [LARGE SCALE GENOMIC DNA]</scope>
</reference>
<dbReference type="Proteomes" id="UP000033946">
    <property type="component" value="Unassembled WGS sequence"/>
</dbReference>
<dbReference type="InterPro" id="IPR015866">
    <property type="entry name" value="Ser-tRNA-synth_1_N"/>
</dbReference>
<keyword evidence="4" id="KW-0648">Protein biosynthesis</keyword>
<evidence type="ECO:0000256" key="2">
    <source>
        <dbReference type="ARBA" id="ARBA00010728"/>
    </source>
</evidence>
<dbReference type="AlphaFoldDB" id="A0A0G1T3W2"/>
<evidence type="ECO:0000313" key="10">
    <source>
        <dbReference type="EMBL" id="KKU48883.1"/>
    </source>
</evidence>
<dbReference type="PANTHER" id="PTHR43697:SF1">
    <property type="entry name" value="SERINE--TRNA LIGASE"/>
    <property type="match status" value="1"/>
</dbReference>
<evidence type="ECO:0000256" key="8">
    <source>
        <dbReference type="SAM" id="Coils"/>
    </source>
</evidence>
<evidence type="ECO:0000313" key="11">
    <source>
        <dbReference type="Proteomes" id="UP000033946"/>
    </source>
</evidence>
<evidence type="ECO:0000256" key="7">
    <source>
        <dbReference type="ARBA" id="ARBA00048823"/>
    </source>
</evidence>